<evidence type="ECO:0000259" key="1">
    <source>
        <dbReference type="PROSITE" id="PS50206"/>
    </source>
</evidence>
<dbReference type="Gene3D" id="3.40.250.10">
    <property type="entry name" value="Rhodanese-like domain"/>
    <property type="match status" value="1"/>
</dbReference>
<dbReference type="Gene3D" id="2.60.40.10">
    <property type="entry name" value="Immunoglobulins"/>
    <property type="match status" value="1"/>
</dbReference>
<dbReference type="SMART" id="SM00450">
    <property type="entry name" value="RHOD"/>
    <property type="match status" value="1"/>
</dbReference>
<gene>
    <name evidence="2" type="ORF">COY16_01300</name>
</gene>
<evidence type="ECO:0000313" key="3">
    <source>
        <dbReference type="Proteomes" id="UP000228503"/>
    </source>
</evidence>
<dbReference type="Pfam" id="PF00581">
    <property type="entry name" value="Rhodanese"/>
    <property type="match status" value="1"/>
</dbReference>
<dbReference type="EMBL" id="PFOB01000016">
    <property type="protein sequence ID" value="PIZ63693.1"/>
    <property type="molecule type" value="Genomic_DNA"/>
</dbReference>
<dbReference type="InterPro" id="IPR001763">
    <property type="entry name" value="Rhodanese-like_dom"/>
</dbReference>
<reference evidence="3" key="1">
    <citation type="submission" date="2017-09" db="EMBL/GenBank/DDBJ databases">
        <title>Depth-based differentiation of microbial function through sediment-hosted aquifers and enrichment of novel symbionts in the deep terrestrial subsurface.</title>
        <authorList>
            <person name="Probst A.J."/>
            <person name="Ladd B."/>
            <person name="Jarett J.K."/>
            <person name="Geller-Mcgrath D.E."/>
            <person name="Sieber C.M.K."/>
            <person name="Emerson J.B."/>
            <person name="Anantharaman K."/>
            <person name="Thomas B.C."/>
            <person name="Malmstrom R."/>
            <person name="Stieglmeier M."/>
            <person name="Klingl A."/>
            <person name="Woyke T."/>
            <person name="Ryan C.M."/>
            <person name="Banfield J.F."/>
        </authorList>
    </citation>
    <scope>NUCLEOTIDE SEQUENCE [LARGE SCALE GENOMIC DNA]</scope>
</reference>
<dbReference type="PROSITE" id="PS50206">
    <property type="entry name" value="RHODANESE_3"/>
    <property type="match status" value="1"/>
</dbReference>
<dbReference type="InterPro" id="IPR011467">
    <property type="entry name" value="DUF1573"/>
</dbReference>
<dbReference type="AlphaFoldDB" id="A0A2M7U0Z4"/>
<feature type="domain" description="Rhodanese" evidence="1">
    <location>
        <begin position="58"/>
        <end position="133"/>
    </location>
</feature>
<dbReference type="SUPFAM" id="SSF52821">
    <property type="entry name" value="Rhodanese/Cell cycle control phosphatase"/>
    <property type="match status" value="1"/>
</dbReference>
<proteinExistence type="predicted"/>
<organism evidence="2 3">
    <name type="scientific">Candidatus Roizmanbacteria bacterium CG_4_10_14_0_2_um_filter_39_13</name>
    <dbReference type="NCBI Taxonomy" id="1974825"/>
    <lineage>
        <taxon>Bacteria</taxon>
        <taxon>Candidatus Roizmaniibacteriota</taxon>
    </lineage>
</organism>
<dbReference type="PANTHER" id="PTHR37833">
    <property type="entry name" value="LIPOPROTEIN-RELATED"/>
    <property type="match status" value="1"/>
</dbReference>
<dbReference type="InterPro" id="IPR013783">
    <property type="entry name" value="Ig-like_fold"/>
</dbReference>
<name>A0A2M7U0Z4_9BACT</name>
<dbReference type="PANTHER" id="PTHR37833:SF1">
    <property type="entry name" value="SIGNAL PEPTIDE PROTEIN"/>
    <property type="match status" value="1"/>
</dbReference>
<dbReference type="Pfam" id="PF07610">
    <property type="entry name" value="DUF1573"/>
    <property type="match status" value="1"/>
</dbReference>
<sequence length="241" mass="26592">MNKVIIAIILIFLVGGGVYYFSQQNQNEQSVTESNIQMVDPDQFDTLAADPKTFILDVHIPEQTHIADSDVFIPYDKLKKYKDQLPKDKNTPILVYCRSGSMSREASQTLSSMGYTTIYDLEGGAQAYREQKVNVLIQPATQDLGTVVFGDVAKTTFTLTNNTPNPLNITKVSTSCGCTSATVEKESLEPYESTSVNVSFDPAVHKDDTDLGDLTRTIFIETDNPNFAKVIAEITATVVKE</sequence>
<protein>
    <recommendedName>
        <fullName evidence="1">Rhodanese domain-containing protein</fullName>
    </recommendedName>
</protein>
<dbReference type="InterPro" id="IPR036873">
    <property type="entry name" value="Rhodanese-like_dom_sf"/>
</dbReference>
<comment type="caution">
    <text evidence="2">The sequence shown here is derived from an EMBL/GenBank/DDBJ whole genome shotgun (WGS) entry which is preliminary data.</text>
</comment>
<dbReference type="Proteomes" id="UP000228503">
    <property type="component" value="Unassembled WGS sequence"/>
</dbReference>
<dbReference type="CDD" id="cd00158">
    <property type="entry name" value="RHOD"/>
    <property type="match status" value="1"/>
</dbReference>
<evidence type="ECO:0000313" key="2">
    <source>
        <dbReference type="EMBL" id="PIZ63693.1"/>
    </source>
</evidence>
<accession>A0A2M7U0Z4</accession>